<protein>
    <submittedName>
        <fullName evidence="2">ATP-dependent DNA helicase sgs1</fullName>
    </submittedName>
</protein>
<dbReference type="EMBL" id="VDEP01000004">
    <property type="protein sequence ID" value="KAA1138106.1"/>
    <property type="molecule type" value="Genomic_DNA"/>
</dbReference>
<evidence type="ECO:0000313" key="3">
    <source>
        <dbReference type="EMBL" id="KAA1138106.1"/>
    </source>
</evidence>
<feature type="region of interest" description="Disordered" evidence="1">
    <location>
        <begin position="53"/>
        <end position="73"/>
    </location>
</feature>
<name>A0A5B0RZH9_PUCGR</name>
<reference evidence="2 4" key="1">
    <citation type="submission" date="2019-05" db="EMBL/GenBank/DDBJ databases">
        <title>Emergence of the Ug99 lineage of the wheat stem rust pathogen through somatic hybridization.</title>
        <authorList>
            <person name="Li F."/>
            <person name="Upadhyaya N.M."/>
            <person name="Sperschneider J."/>
            <person name="Matny O."/>
            <person name="Nguyen-Phuc H."/>
            <person name="Mago R."/>
            <person name="Raley C."/>
            <person name="Miller M.E."/>
            <person name="Silverstein K.A.T."/>
            <person name="Henningsen E."/>
            <person name="Hirsch C.D."/>
            <person name="Visser B."/>
            <person name="Pretorius Z.A."/>
            <person name="Steffenson B.J."/>
            <person name="Schwessinger B."/>
            <person name="Dodds P.N."/>
            <person name="Figueroa M."/>
        </authorList>
    </citation>
    <scope>NUCLEOTIDE SEQUENCE [LARGE SCALE GENOMIC DNA]</scope>
    <source>
        <strain evidence="2 4">Ug99</strain>
    </source>
</reference>
<gene>
    <name evidence="2" type="primary">SGS1_117</name>
    <name evidence="3" type="synonym">SGS1_148</name>
    <name evidence="2" type="ORF">PGTUg99_026216</name>
    <name evidence="3" type="ORF">PGTUg99_031169</name>
</gene>
<feature type="compositionally biased region" description="Basic residues" evidence="1">
    <location>
        <begin position="54"/>
        <end position="65"/>
    </location>
</feature>
<keyword evidence="2" id="KW-0347">Helicase</keyword>
<keyword evidence="2" id="KW-0067">ATP-binding</keyword>
<proteinExistence type="predicted"/>
<sequence length="227" mass="26020">MEFNRQRAEFGKCKCSNCSTDTSERLASNLSKLSVHNFDDALSDQLQFEQSMNKQKRKYSQRKPKNTSAQVTEDDKKLMESLKSDLIDVFKVIYEEKWGDGSRIKASDLFDIEQAGTIVENLEEIEHCDNLSKLIGVEFIPGQHQLLFNCICKFKHNSLYQDYLNRQKERDKVEEERKKQLKRENAARYRANARARKASGAIEGILPNPDQSSVVCGSGGQSLRSED</sequence>
<keyword evidence="2" id="KW-0378">Hydrolase</keyword>
<keyword evidence="2" id="KW-0547">Nucleotide-binding</keyword>
<feature type="compositionally biased region" description="Basic and acidic residues" evidence="1">
    <location>
        <begin position="174"/>
        <end position="187"/>
    </location>
</feature>
<evidence type="ECO:0000313" key="2">
    <source>
        <dbReference type="EMBL" id="KAA1130848.1"/>
    </source>
</evidence>
<dbReference type="EMBL" id="VDEP01000106">
    <property type="protein sequence ID" value="KAA1130848.1"/>
    <property type="molecule type" value="Genomic_DNA"/>
</dbReference>
<dbReference type="GO" id="GO:0004386">
    <property type="term" value="F:helicase activity"/>
    <property type="evidence" value="ECO:0007669"/>
    <property type="project" value="UniProtKB-KW"/>
</dbReference>
<dbReference type="Proteomes" id="UP000325313">
    <property type="component" value="Unassembled WGS sequence"/>
</dbReference>
<organism evidence="2 4">
    <name type="scientific">Puccinia graminis f. sp. tritici</name>
    <dbReference type="NCBI Taxonomy" id="56615"/>
    <lineage>
        <taxon>Eukaryota</taxon>
        <taxon>Fungi</taxon>
        <taxon>Dikarya</taxon>
        <taxon>Basidiomycota</taxon>
        <taxon>Pucciniomycotina</taxon>
        <taxon>Pucciniomycetes</taxon>
        <taxon>Pucciniales</taxon>
        <taxon>Pucciniaceae</taxon>
        <taxon>Puccinia</taxon>
    </lineage>
</organism>
<accession>A0A5B0RZH9</accession>
<feature type="region of interest" description="Disordered" evidence="1">
    <location>
        <begin position="174"/>
        <end position="227"/>
    </location>
</feature>
<evidence type="ECO:0000313" key="4">
    <source>
        <dbReference type="Proteomes" id="UP000325313"/>
    </source>
</evidence>
<dbReference type="AlphaFoldDB" id="A0A5B0RZH9"/>
<evidence type="ECO:0000256" key="1">
    <source>
        <dbReference type="SAM" id="MobiDB-lite"/>
    </source>
</evidence>
<comment type="caution">
    <text evidence="2">The sequence shown here is derived from an EMBL/GenBank/DDBJ whole genome shotgun (WGS) entry which is preliminary data.</text>
</comment>